<feature type="domain" description="SIS" evidence="5">
    <location>
        <begin position="127"/>
        <end position="268"/>
    </location>
</feature>
<dbReference type="InterPro" id="IPR046348">
    <property type="entry name" value="SIS_dom_sf"/>
</dbReference>
<evidence type="ECO:0000259" key="4">
    <source>
        <dbReference type="PROSITE" id="PS51071"/>
    </source>
</evidence>
<evidence type="ECO:0000313" key="6">
    <source>
        <dbReference type="EMBL" id="QOY60725.1"/>
    </source>
</evidence>
<dbReference type="InterPro" id="IPR000281">
    <property type="entry name" value="HTH_RpiR"/>
</dbReference>
<dbReference type="SUPFAM" id="SSF46689">
    <property type="entry name" value="Homeodomain-like"/>
    <property type="match status" value="1"/>
</dbReference>
<dbReference type="PROSITE" id="PS51071">
    <property type="entry name" value="HTH_RPIR"/>
    <property type="match status" value="1"/>
</dbReference>
<evidence type="ECO:0000256" key="2">
    <source>
        <dbReference type="ARBA" id="ARBA00023125"/>
    </source>
</evidence>
<dbReference type="RefSeq" id="WP_194371459.1">
    <property type="nucleotide sequence ID" value="NZ_CP063767.1"/>
</dbReference>
<reference evidence="6 7" key="1">
    <citation type="submission" date="2020-10" db="EMBL/GenBank/DDBJ databases">
        <title>Olsenella immobilis sp.nov., isolated from the mud in a fermentation cellar used for the production of Chinese strong-flavoured liquor.</title>
        <authorList>
            <person name="Lu L."/>
        </authorList>
    </citation>
    <scope>NUCLEOTIDE SEQUENCE [LARGE SCALE GENOMIC DNA]</scope>
    <source>
        <strain evidence="6 7">LZLJ-2</strain>
    </source>
</reference>
<dbReference type="Gene3D" id="3.40.50.10490">
    <property type="entry name" value="Glucose-6-phosphate isomerase like protein, domain 1"/>
    <property type="match status" value="1"/>
</dbReference>
<dbReference type="EMBL" id="CP063767">
    <property type="protein sequence ID" value="QOY60725.1"/>
    <property type="molecule type" value="Genomic_DNA"/>
</dbReference>
<dbReference type="GO" id="GO:0003677">
    <property type="term" value="F:DNA binding"/>
    <property type="evidence" value="ECO:0007669"/>
    <property type="project" value="UniProtKB-KW"/>
</dbReference>
<dbReference type="CDD" id="cd05013">
    <property type="entry name" value="SIS_RpiR"/>
    <property type="match status" value="1"/>
</dbReference>
<dbReference type="InterPro" id="IPR001347">
    <property type="entry name" value="SIS_dom"/>
</dbReference>
<evidence type="ECO:0000256" key="1">
    <source>
        <dbReference type="ARBA" id="ARBA00023015"/>
    </source>
</evidence>
<proteinExistence type="predicted"/>
<dbReference type="PROSITE" id="PS51464">
    <property type="entry name" value="SIS"/>
    <property type="match status" value="1"/>
</dbReference>
<name>A0A7S7M8J9_9ACTN</name>
<evidence type="ECO:0000256" key="3">
    <source>
        <dbReference type="ARBA" id="ARBA00023163"/>
    </source>
</evidence>
<evidence type="ECO:0000259" key="5">
    <source>
        <dbReference type="PROSITE" id="PS51464"/>
    </source>
</evidence>
<dbReference type="GO" id="GO:0003700">
    <property type="term" value="F:DNA-binding transcription factor activity"/>
    <property type="evidence" value="ECO:0007669"/>
    <property type="project" value="InterPro"/>
</dbReference>
<dbReference type="Pfam" id="PF01380">
    <property type="entry name" value="SIS"/>
    <property type="match status" value="1"/>
</dbReference>
<dbReference type="PANTHER" id="PTHR30514:SF1">
    <property type="entry name" value="HTH-TYPE TRANSCRIPTIONAL REGULATOR HEXR-RELATED"/>
    <property type="match status" value="1"/>
</dbReference>
<dbReference type="PANTHER" id="PTHR30514">
    <property type="entry name" value="GLUCOKINASE"/>
    <property type="match status" value="1"/>
</dbReference>
<dbReference type="KEGG" id="tio:INP52_00410"/>
<keyword evidence="2" id="KW-0238">DNA-binding</keyword>
<keyword evidence="7" id="KW-1185">Reference proteome</keyword>
<protein>
    <submittedName>
        <fullName evidence="6">MurR/RpiR family transcriptional regulator</fullName>
    </submittedName>
</protein>
<dbReference type="InterPro" id="IPR047640">
    <property type="entry name" value="RpiR-like"/>
</dbReference>
<dbReference type="InterPro" id="IPR009057">
    <property type="entry name" value="Homeodomain-like_sf"/>
</dbReference>
<organism evidence="6 7">
    <name type="scientific">Thermophilibacter immobilis</name>
    <dbReference type="NCBI Taxonomy" id="2779519"/>
    <lineage>
        <taxon>Bacteria</taxon>
        <taxon>Bacillati</taxon>
        <taxon>Actinomycetota</taxon>
        <taxon>Coriobacteriia</taxon>
        <taxon>Coriobacteriales</taxon>
        <taxon>Atopobiaceae</taxon>
        <taxon>Thermophilibacter</taxon>
    </lineage>
</organism>
<dbReference type="AlphaFoldDB" id="A0A7S7M8J9"/>
<dbReference type="GO" id="GO:1901135">
    <property type="term" value="P:carbohydrate derivative metabolic process"/>
    <property type="evidence" value="ECO:0007669"/>
    <property type="project" value="InterPro"/>
</dbReference>
<dbReference type="Gene3D" id="1.10.10.10">
    <property type="entry name" value="Winged helix-like DNA-binding domain superfamily/Winged helix DNA-binding domain"/>
    <property type="match status" value="1"/>
</dbReference>
<feature type="domain" description="HTH rpiR-type" evidence="4">
    <location>
        <begin position="4"/>
        <end position="80"/>
    </location>
</feature>
<gene>
    <name evidence="6" type="ORF">INP52_00410</name>
</gene>
<keyword evidence="1" id="KW-0805">Transcription regulation</keyword>
<sequence length="291" mass="32248">MNGRGLIYLLKEHKQFASPAERNVIDYVQSNPREASMQSIQSLAEATYTSPSTVVRLCRKLGCDGYKEFRRELIYELALAPEGQDVSLEGIVEGDGPEQIVRKVAGSCKKSIELTVRLVSNETLTTCVESILSARVVDFFGIGSSLLVAHDFEMKLMRINKECHVYDDWHSQLLCAKNTGEGALGVAISYSGLTSETIECARVAHERGAEVIAITRFCADSPLVKYADAVVYTAANEPLVRSGAMASRMSQLMVVDMLYAMCVMRNREHNVSLLRQNYIEKRPPKGRAGEE</sequence>
<accession>A0A7S7M8J9</accession>
<dbReference type="Proteomes" id="UP000593735">
    <property type="component" value="Chromosome"/>
</dbReference>
<dbReference type="InterPro" id="IPR035472">
    <property type="entry name" value="RpiR-like_SIS"/>
</dbReference>
<dbReference type="InterPro" id="IPR036388">
    <property type="entry name" value="WH-like_DNA-bd_sf"/>
</dbReference>
<dbReference type="Pfam" id="PF01418">
    <property type="entry name" value="HTH_6"/>
    <property type="match status" value="1"/>
</dbReference>
<dbReference type="SUPFAM" id="SSF53697">
    <property type="entry name" value="SIS domain"/>
    <property type="match status" value="1"/>
</dbReference>
<dbReference type="GO" id="GO:0097367">
    <property type="term" value="F:carbohydrate derivative binding"/>
    <property type="evidence" value="ECO:0007669"/>
    <property type="project" value="InterPro"/>
</dbReference>
<keyword evidence="3" id="KW-0804">Transcription</keyword>
<evidence type="ECO:0000313" key="7">
    <source>
        <dbReference type="Proteomes" id="UP000593735"/>
    </source>
</evidence>